<dbReference type="PATRIC" id="fig|1088721.3.peg.2277"/>
<accession>G6ED78</accession>
<organism evidence="1 2">
    <name type="scientific">Novosphingobium pentaromativorans US6-1</name>
    <dbReference type="NCBI Taxonomy" id="1088721"/>
    <lineage>
        <taxon>Bacteria</taxon>
        <taxon>Pseudomonadati</taxon>
        <taxon>Pseudomonadota</taxon>
        <taxon>Alphaproteobacteria</taxon>
        <taxon>Sphingomonadales</taxon>
        <taxon>Sphingomonadaceae</taxon>
        <taxon>Novosphingobium</taxon>
    </lineage>
</organism>
<keyword evidence="2" id="KW-1185">Reference proteome</keyword>
<name>G6ED78_9SPHN</name>
<gene>
    <name evidence="1" type="ORF">NSU_2299</name>
</gene>
<evidence type="ECO:0000313" key="1">
    <source>
        <dbReference type="EMBL" id="EHJ60741.1"/>
    </source>
</evidence>
<evidence type="ECO:0000313" key="2">
    <source>
        <dbReference type="Proteomes" id="UP000004030"/>
    </source>
</evidence>
<dbReference type="EMBL" id="AGFM01000032">
    <property type="protein sequence ID" value="EHJ60741.1"/>
    <property type="molecule type" value="Genomic_DNA"/>
</dbReference>
<comment type="caution">
    <text evidence="1">The sequence shown here is derived from an EMBL/GenBank/DDBJ whole genome shotgun (WGS) entry which is preliminary data.</text>
</comment>
<dbReference type="AlphaFoldDB" id="G6ED78"/>
<dbReference type="Proteomes" id="UP000004030">
    <property type="component" value="Unassembled WGS sequence"/>
</dbReference>
<sequence length="39" mass="4034">MVVVLKSAAHLTGPRDDADQAVETAPALLPTGLFAGFRP</sequence>
<reference evidence="1 2" key="1">
    <citation type="journal article" date="2012" name="J. Bacteriol.">
        <title>Genome sequence of benzo(a)pyrene-degrading bacterium Novosphingobium pentaromativorans US6-1.</title>
        <authorList>
            <person name="Luo Y.R."/>
            <person name="Kang S.G."/>
            <person name="Kim S.J."/>
            <person name="Kim M.R."/>
            <person name="Li N."/>
            <person name="Lee J.H."/>
            <person name="Kwon K.K."/>
        </authorList>
    </citation>
    <scope>NUCLEOTIDE SEQUENCE [LARGE SCALE GENOMIC DNA]</scope>
    <source>
        <strain evidence="1 2">US6-1</strain>
    </source>
</reference>
<protein>
    <submittedName>
        <fullName evidence="1">Uncharacterized protein</fullName>
    </submittedName>
</protein>
<proteinExistence type="predicted"/>